<evidence type="ECO:0000313" key="2">
    <source>
        <dbReference type="EMBL" id="VEI04114.1"/>
    </source>
</evidence>
<dbReference type="AlphaFoldDB" id="A0A448P1N1"/>
<evidence type="ECO:0000313" key="3">
    <source>
        <dbReference type="Proteomes" id="UP000277858"/>
    </source>
</evidence>
<reference evidence="2 3" key="1">
    <citation type="submission" date="2018-12" db="EMBL/GenBank/DDBJ databases">
        <authorList>
            <consortium name="Pathogen Informatics"/>
        </authorList>
    </citation>
    <scope>NUCLEOTIDE SEQUENCE [LARGE SCALE GENOMIC DNA]</scope>
    <source>
        <strain evidence="2 3">NCTC13652</strain>
    </source>
</reference>
<sequence length="102" mass="11053">MSDKFPMKSVSEALEDSLRGSPGLLKRNSATVAAARSLALLIDDQQVLVSEGGKFDNTVFPTFLKFCEALGLTVEKKTDAKKPAEPRKPASKLDKFKGLKVV</sequence>
<organism evidence="2 3">
    <name type="scientific">Acidipropionibacterium jensenii</name>
    <dbReference type="NCBI Taxonomy" id="1749"/>
    <lineage>
        <taxon>Bacteria</taxon>
        <taxon>Bacillati</taxon>
        <taxon>Actinomycetota</taxon>
        <taxon>Actinomycetes</taxon>
        <taxon>Propionibacteriales</taxon>
        <taxon>Propionibacteriaceae</taxon>
        <taxon>Acidipropionibacterium</taxon>
    </lineage>
</organism>
<evidence type="ECO:0000256" key="1">
    <source>
        <dbReference type="SAM" id="MobiDB-lite"/>
    </source>
</evidence>
<dbReference type="RefSeq" id="WP_028702822.1">
    <property type="nucleotide sequence ID" value="NZ_LR134473.1"/>
</dbReference>
<dbReference type="EMBL" id="LR134473">
    <property type="protein sequence ID" value="VEI04114.1"/>
    <property type="molecule type" value="Genomic_DNA"/>
</dbReference>
<proteinExistence type="predicted"/>
<dbReference type="STRING" id="1122997.GCA_000425285_01147"/>
<name>A0A448P1N1_9ACTN</name>
<dbReference type="OrthoDB" id="5196439at2"/>
<gene>
    <name evidence="2" type="ORF">NCTC13652_02337</name>
</gene>
<protein>
    <submittedName>
        <fullName evidence="2">Uncharacterized protein</fullName>
    </submittedName>
</protein>
<feature type="region of interest" description="Disordered" evidence="1">
    <location>
        <begin position="77"/>
        <end position="102"/>
    </location>
</feature>
<accession>A0A448P1N1</accession>
<keyword evidence="3" id="KW-1185">Reference proteome</keyword>
<dbReference type="Proteomes" id="UP000277858">
    <property type="component" value="Chromosome"/>
</dbReference>